<protein>
    <submittedName>
        <fullName evidence="2">Uncharacterized protein</fullName>
    </submittedName>
</protein>
<evidence type="ECO:0000313" key="2">
    <source>
        <dbReference type="EMBL" id="CAD5207051.1"/>
    </source>
</evidence>
<accession>A0A811JVD4</accession>
<feature type="region of interest" description="Disordered" evidence="1">
    <location>
        <begin position="1"/>
        <end position="81"/>
    </location>
</feature>
<reference evidence="2" key="1">
    <citation type="submission" date="2020-09" db="EMBL/GenBank/DDBJ databases">
        <authorList>
            <person name="Kikuchi T."/>
        </authorList>
    </citation>
    <scope>NUCLEOTIDE SEQUENCE</scope>
    <source>
        <strain evidence="2">SH1</strain>
    </source>
</reference>
<evidence type="ECO:0000313" key="3">
    <source>
        <dbReference type="Proteomes" id="UP000614601"/>
    </source>
</evidence>
<dbReference type="EMBL" id="CAJFDH010000001">
    <property type="protein sequence ID" value="CAD5207051.1"/>
    <property type="molecule type" value="Genomic_DNA"/>
</dbReference>
<comment type="caution">
    <text evidence="2">The sequence shown here is derived from an EMBL/GenBank/DDBJ whole genome shotgun (WGS) entry which is preliminary data.</text>
</comment>
<organism evidence="2 3">
    <name type="scientific">Bursaphelenchus okinawaensis</name>
    <dbReference type="NCBI Taxonomy" id="465554"/>
    <lineage>
        <taxon>Eukaryota</taxon>
        <taxon>Metazoa</taxon>
        <taxon>Ecdysozoa</taxon>
        <taxon>Nematoda</taxon>
        <taxon>Chromadorea</taxon>
        <taxon>Rhabditida</taxon>
        <taxon>Tylenchina</taxon>
        <taxon>Tylenchomorpha</taxon>
        <taxon>Aphelenchoidea</taxon>
        <taxon>Aphelenchoididae</taxon>
        <taxon>Bursaphelenchus</taxon>
    </lineage>
</organism>
<feature type="compositionally biased region" description="Polar residues" evidence="1">
    <location>
        <begin position="71"/>
        <end position="81"/>
    </location>
</feature>
<name>A0A811JVD4_9BILA</name>
<feature type="compositionally biased region" description="Polar residues" evidence="1">
    <location>
        <begin position="46"/>
        <end position="60"/>
    </location>
</feature>
<proteinExistence type="predicted"/>
<gene>
    <name evidence="2" type="ORF">BOKJ2_LOCUS1735</name>
</gene>
<feature type="compositionally biased region" description="Basic and acidic residues" evidence="1">
    <location>
        <begin position="1"/>
        <end position="42"/>
    </location>
</feature>
<dbReference type="EMBL" id="CAJFCW020000001">
    <property type="protein sequence ID" value="CAG9084160.1"/>
    <property type="molecule type" value="Genomic_DNA"/>
</dbReference>
<feature type="region of interest" description="Disordered" evidence="1">
    <location>
        <begin position="95"/>
        <end position="131"/>
    </location>
</feature>
<keyword evidence="3" id="KW-1185">Reference proteome</keyword>
<dbReference type="Proteomes" id="UP000783686">
    <property type="component" value="Unassembled WGS sequence"/>
</dbReference>
<feature type="compositionally biased region" description="Basic and acidic residues" evidence="1">
    <location>
        <begin position="109"/>
        <end position="121"/>
    </location>
</feature>
<evidence type="ECO:0000256" key="1">
    <source>
        <dbReference type="SAM" id="MobiDB-lite"/>
    </source>
</evidence>
<sequence>MEKRRRSKIERTGSEERQLAEDRKKRRTELQKQRRERERELCEPGPSSSNLSQEIRQLNLQKDREHKKSNRLTQSSVNEFSYNLDIKQETVEEYNSRLENINQQRRQSRHQETEEGRNSRLERRRHQQAQRNIRNAYKMTDLTQIEVNDVGEMNLKCSSCKGKHFWLKHMTKI</sequence>
<dbReference type="Proteomes" id="UP000614601">
    <property type="component" value="Unassembled WGS sequence"/>
</dbReference>
<dbReference type="AlphaFoldDB" id="A0A811JVD4"/>